<evidence type="ECO:0000256" key="1">
    <source>
        <dbReference type="SAM" id="MobiDB-lite"/>
    </source>
</evidence>
<feature type="region of interest" description="Disordered" evidence="1">
    <location>
        <begin position="18"/>
        <end position="37"/>
    </location>
</feature>
<sequence>MPTALFPLHGKVFQQINAPRPHSRPHRSRAHMHTHTTSPNRYRALITKTGNLNSKGTFEKNSTIPVTARPTSYQPITAIRTRNCNVTFYRLSEIYIIIQNDNRQIFATTTLRYAHDPRHTTHLNKFTFKINSGRTNFYTFPCAEMDMPCNSGRKREVRMG</sequence>
<reference evidence="3" key="2">
    <citation type="submission" date="2016-11" db="UniProtKB">
        <authorList>
            <consortium name="WormBaseParasite"/>
        </authorList>
    </citation>
    <scope>IDENTIFICATION</scope>
</reference>
<evidence type="ECO:0000313" key="2">
    <source>
        <dbReference type="Proteomes" id="UP000095285"/>
    </source>
</evidence>
<dbReference type="AlphaFoldDB" id="A0A1I7VKB8"/>
<accession>A0A1I7VKB8</accession>
<evidence type="ECO:0000313" key="3">
    <source>
        <dbReference type="WBParaSite" id="EN70_3513"/>
    </source>
</evidence>
<protein>
    <submittedName>
        <fullName evidence="3">Zinc finger protein</fullName>
    </submittedName>
</protein>
<organism evidence="2 3">
    <name type="scientific">Loa loa</name>
    <name type="common">Eye worm</name>
    <name type="synonym">Filaria loa</name>
    <dbReference type="NCBI Taxonomy" id="7209"/>
    <lineage>
        <taxon>Eukaryota</taxon>
        <taxon>Metazoa</taxon>
        <taxon>Ecdysozoa</taxon>
        <taxon>Nematoda</taxon>
        <taxon>Chromadorea</taxon>
        <taxon>Rhabditida</taxon>
        <taxon>Spirurina</taxon>
        <taxon>Spiruromorpha</taxon>
        <taxon>Filarioidea</taxon>
        <taxon>Onchocercidae</taxon>
        <taxon>Loa</taxon>
    </lineage>
</organism>
<feature type="compositionally biased region" description="Basic residues" evidence="1">
    <location>
        <begin position="21"/>
        <end position="34"/>
    </location>
</feature>
<name>A0A1I7VKB8_LOALO</name>
<keyword evidence="2" id="KW-1185">Reference proteome</keyword>
<dbReference type="Proteomes" id="UP000095285">
    <property type="component" value="Unassembled WGS sequence"/>
</dbReference>
<reference evidence="2" key="1">
    <citation type="submission" date="2012-04" db="EMBL/GenBank/DDBJ databases">
        <title>The Genome Sequence of Loa loa.</title>
        <authorList>
            <consortium name="The Broad Institute Genome Sequencing Platform"/>
            <consortium name="Broad Institute Genome Sequencing Center for Infectious Disease"/>
            <person name="Nutman T.B."/>
            <person name="Fink D.L."/>
            <person name="Russ C."/>
            <person name="Young S."/>
            <person name="Zeng Q."/>
            <person name="Gargeya S."/>
            <person name="Alvarado L."/>
            <person name="Berlin A."/>
            <person name="Chapman S.B."/>
            <person name="Chen Z."/>
            <person name="Freedman E."/>
            <person name="Gellesch M."/>
            <person name="Goldberg J."/>
            <person name="Griggs A."/>
            <person name="Gujja S."/>
            <person name="Heilman E.R."/>
            <person name="Heiman D."/>
            <person name="Howarth C."/>
            <person name="Mehta T."/>
            <person name="Neiman D."/>
            <person name="Pearson M."/>
            <person name="Roberts A."/>
            <person name="Saif S."/>
            <person name="Shea T."/>
            <person name="Shenoy N."/>
            <person name="Sisk P."/>
            <person name="Stolte C."/>
            <person name="Sykes S."/>
            <person name="White J."/>
            <person name="Yandava C."/>
            <person name="Haas B."/>
            <person name="Henn M.R."/>
            <person name="Nusbaum C."/>
            <person name="Birren B."/>
        </authorList>
    </citation>
    <scope>NUCLEOTIDE SEQUENCE [LARGE SCALE GENOMIC DNA]</scope>
</reference>
<proteinExistence type="predicted"/>
<dbReference type="WBParaSite" id="EN70_3513">
    <property type="protein sequence ID" value="EN70_3513"/>
    <property type="gene ID" value="EN70_3513"/>
</dbReference>